<dbReference type="Proteomes" id="UP000054925">
    <property type="component" value="Unassembled WGS sequence"/>
</dbReference>
<reference evidence="2" key="1">
    <citation type="submission" date="2016-01" db="EMBL/GenBank/DDBJ databases">
        <authorList>
            <person name="Peeters C."/>
        </authorList>
    </citation>
    <scope>NUCLEOTIDE SEQUENCE [LARGE SCALE GENOMIC DNA]</scope>
    <source>
        <strain evidence="2">LMG 22937</strain>
    </source>
</reference>
<sequence length="258" mass="26383">MSPMKILSKLMLLVLPVLAACGGSGSDDQVCTGGAALEKNCVPKSTNTLPEGIWNGATTTGLAAQTLVLENGQYFSVYTSSGNFVWMTEGIITAKDGAFNDPATVALSNTGSLMAGVMNGSFIAKTSLSATTNINTTPITEPLIFNGNYNTVYDTPLTVADVLGNWTNPATVTTSASVTFAADGTLTGSQGACTFTGTVKPRATGKHVLDGSLLFTSGACSAGINVAMPIEATVINGQLTFVGVTPQRSSAFSLTATR</sequence>
<organism evidence="2 3">
    <name type="scientific">Caballeronia terrestris</name>
    <dbReference type="NCBI Taxonomy" id="1226301"/>
    <lineage>
        <taxon>Bacteria</taxon>
        <taxon>Pseudomonadati</taxon>
        <taxon>Pseudomonadota</taxon>
        <taxon>Betaproteobacteria</taxon>
        <taxon>Burkholderiales</taxon>
        <taxon>Burkholderiaceae</taxon>
        <taxon>Caballeronia</taxon>
    </lineage>
</organism>
<accession>A0A158HQH9</accession>
<name>A0A158HQH9_9BURK</name>
<dbReference type="PROSITE" id="PS51257">
    <property type="entry name" value="PROKAR_LIPOPROTEIN"/>
    <property type="match status" value="1"/>
</dbReference>
<keyword evidence="3" id="KW-1185">Reference proteome</keyword>
<dbReference type="AlphaFoldDB" id="A0A158HQH9"/>
<evidence type="ECO:0000313" key="2">
    <source>
        <dbReference type="EMBL" id="SAL46642.1"/>
    </source>
</evidence>
<comment type="caution">
    <text evidence="2">The sequence shown here is derived from an EMBL/GenBank/DDBJ whole genome shotgun (WGS) entry which is preliminary data.</text>
</comment>
<feature type="signal peptide" evidence="1">
    <location>
        <begin position="1"/>
        <end position="19"/>
    </location>
</feature>
<gene>
    <name evidence="2" type="ORF">AWB67_02049</name>
</gene>
<dbReference type="EMBL" id="FCOL02000008">
    <property type="protein sequence ID" value="SAL46642.1"/>
    <property type="molecule type" value="Genomic_DNA"/>
</dbReference>
<evidence type="ECO:0000313" key="3">
    <source>
        <dbReference type="Proteomes" id="UP000054925"/>
    </source>
</evidence>
<keyword evidence="1" id="KW-0732">Signal</keyword>
<protein>
    <recommendedName>
        <fullName evidence="4">Lipoprotein</fullName>
    </recommendedName>
</protein>
<proteinExistence type="predicted"/>
<evidence type="ECO:0008006" key="4">
    <source>
        <dbReference type="Google" id="ProtNLM"/>
    </source>
</evidence>
<dbReference type="RefSeq" id="WP_235025094.1">
    <property type="nucleotide sequence ID" value="NZ_FCOL02000008.1"/>
</dbReference>
<feature type="chain" id="PRO_5011109421" description="Lipoprotein" evidence="1">
    <location>
        <begin position="20"/>
        <end position="258"/>
    </location>
</feature>
<evidence type="ECO:0000256" key="1">
    <source>
        <dbReference type="SAM" id="SignalP"/>
    </source>
</evidence>